<dbReference type="GO" id="GO:0005975">
    <property type="term" value="P:carbohydrate metabolic process"/>
    <property type="evidence" value="ECO:0007669"/>
    <property type="project" value="InterPro"/>
</dbReference>
<protein>
    <submittedName>
        <fullName evidence="7">Ig-like domain-containing protein</fullName>
    </submittedName>
</protein>
<dbReference type="Gene3D" id="2.70.98.10">
    <property type="match status" value="1"/>
</dbReference>
<dbReference type="SUPFAM" id="SSF88713">
    <property type="entry name" value="Glycoside hydrolase/deacetylase"/>
    <property type="match status" value="1"/>
</dbReference>
<dbReference type="Proteomes" id="UP000886743">
    <property type="component" value="Unassembled WGS sequence"/>
</dbReference>
<keyword evidence="2 5" id="KW-0732">Signal</keyword>
<keyword evidence="3" id="KW-0456">Lyase</keyword>
<evidence type="ECO:0000259" key="6">
    <source>
        <dbReference type="PROSITE" id="PS51677"/>
    </source>
</evidence>
<dbReference type="PROSITE" id="PS51677">
    <property type="entry name" value="NODB"/>
    <property type="match status" value="1"/>
</dbReference>
<dbReference type="PANTHER" id="PTHR38481:SF1">
    <property type="entry name" value="HYALURONATE LYASE"/>
    <property type="match status" value="1"/>
</dbReference>
<dbReference type="InterPro" id="IPR011071">
    <property type="entry name" value="Lyase_8-like_C"/>
</dbReference>
<dbReference type="InterPro" id="IPR011013">
    <property type="entry name" value="Gal_mutarotase_sf_dom"/>
</dbReference>
<dbReference type="GO" id="GO:0005576">
    <property type="term" value="C:extracellular region"/>
    <property type="evidence" value="ECO:0007669"/>
    <property type="project" value="InterPro"/>
</dbReference>
<dbReference type="Pfam" id="PF08124">
    <property type="entry name" value="Lyase_8_N"/>
    <property type="match status" value="1"/>
</dbReference>
<organism evidence="7 8">
    <name type="scientific">Candidatus Aphodoplasma excrementigallinarum</name>
    <dbReference type="NCBI Taxonomy" id="2840673"/>
    <lineage>
        <taxon>Bacteria</taxon>
        <taxon>Bacillati</taxon>
        <taxon>Bacillota</taxon>
        <taxon>Clostridia</taxon>
        <taxon>Eubacteriales</taxon>
        <taxon>Candidatus Aphodoplasma</taxon>
    </lineage>
</organism>
<dbReference type="InterPro" id="IPR032812">
    <property type="entry name" value="SbsA_Ig"/>
</dbReference>
<dbReference type="InterPro" id="IPR008964">
    <property type="entry name" value="Invasin/intimin_cell_adhesion"/>
</dbReference>
<dbReference type="Pfam" id="PF02278">
    <property type="entry name" value="Lyase_8"/>
    <property type="match status" value="1"/>
</dbReference>
<dbReference type="InterPro" id="IPR011330">
    <property type="entry name" value="Glyco_hydro/deAcase_b/a-brl"/>
</dbReference>
<sequence length="2196" mass="240162">MYKKLLAALVCVSMLLSVFSTLAALAEPVDDFAALRSRWDEYLTGGDSYDLSDEEIKAQVDSITETAQTQWDSMNKTEPELGYLWEDVNDWSTSHTIADTATRLYNLALAYSTYGSTLAGNADLLADIEYGLTWLNENKYSTAIEPYDNWYDWEIGIPGTLCNVLILLYDDMDPELRSSLVDAMLKYSPDPAKFNYVGTKGNPSSGANRVWLSMNHCLIGVITDDADKLTYGREVLDTVLTYVDYENVGKETVSDGFYDDGSFIQHTRFAYNGGYGLSLITEVADAIYLLGGTQWELMNSNIVYDWIYDSYEPFMYKGALMDMVSAREPARYYRTDHTAGKKFMTTLTVLAQNAPEEHKAAFESMIKLWASEDTTSDFLSNMSIYTLQKAQDIMENAAPAEPWRGYKQFPAMDRAVYHGEDYAVGLAMYSYDRTHSYEITNSENKRGYYTAAGALYLYNDDLLQYSEDYWATAKYYRMPGTTCFTDTGIKENSKSNNFAGGTDMDDTYGVSGMIYTPRGAENALTGLEARKSYFMFDDEVVALGTAGSEMDKNVETIVENRRLTGDGTNTFTVNGEPVLTDAPIKTGGWALSTNANYAHLAGNVEGADIGYYFPGGADIQASRYINTGTWKDINDKYYTTDEKSGNYLGIRFNHGKKPALGEDTYAYALLPNRTEEETKAYNDNPDIEIIKNDEKAQSVKEKTLNLTGAVFFTDETVVAGPLQSNKKATVMIKEGTDGLLDVSVSDPTWDNDGTIELVINAPYVSTVSADPTITAAAEGDKTKLTINVAGQHGSAQKAQIKVGGALTNLPEIEEPEPEPEPEPEIVPDKTILKDDFNDLTVGTTGKKVAASSRGAGWSNNKIFYADSNVIQNDPHNAANKVVMVPVPKTDQGQKISTTDAMKIGGRGNAWIAQFRLMFNAPPAADGEIAPVSSADTTESGNNFYLRVRNNSSNIFYLAKFDGGERKVGLGSKSSLSGETAQFDAGTWVDVTAVCNIDPTDMSTGTMTLYLYAPGAITDNQDNDTKKDYVVIEKEFTPPGYLDGTNNQAPFYLEVGKSCAREMNWWLDDVYMYEPNSFISSISETEDVSTTGPVEVTFNHTADVRTLTAENVSFVDAAGETVGASKVEFDPDDLSKITITPEKELKGNTKYTLDLGKVTDWVGTGALSVTFTTGEATGAEPEPEPEPEIVPDVNEIVDDAESYSIGTKGSKFSKDKGWGTVSDSFTVREDPDPVGAALGNQVFRVKAPSTNEANISTRGTRNNGLPMVVSGRIFIDQLENGSNFNLRVGDSKSSKTQYLMRIQGSSLEVAPNTSSTMPADSYKVKPGEWVNYTAYYGATQNRVVLYLTGGVTDKDGHDVPYVVQEVSATPNSAITSATGGRGPEFYVTFKENSQASYYIDDLNSYTPNSFVSSMEQATDVPVGGPITVNFNHEADVRTLTAENVTFRAKDGSTVAAQSVQIDYTDLNKLVITPAAALAGLTEYTLDLSGVKDWNGTSCLSTTFTTGIGGDIELVPIETLSIEALTDNLIQSEGKAEPVVFKATATPLNVDLDTIEWYVNSQLQADSKGVNFTYTPAAAGSYVVTAKANGTAVMSNSITITVSEQEIIPITDIKLDPGEITVWADFGLPIEPKVTITPSDATNQALTWASDNTDVATVDENGNVTPVAPGTAHITATAQDAGGKVSNSFTINVTPAQNRADDQKLNLDPISGKNARIDVNEYLAWPENVGEGQVALWSGNATGAISLTVDDSLEYDFDQWKKWEQEYGFPATFFVPTKPGYIEEFDLWQDLVDNGMDVQSHTYGHLDDDEIPNLSSAQSIYQFSKPLEELDKLEGGDKAHTLAYSYGAGDENYARKFYIAARGTQGKLNKAGEVNYNRVSGVSMKNTLPLFHTEDRNTSSKWSLEAAVKTLYDPSGEYRQYGVSYYGGWFVMYSHGLSTNKNPNSDLKNLYLQEHPNAPTDDDGNILDEKGNKVDFSLRAVFDYMFENWIGPAVENGDIWLDTFTNVAKYGQERDTSKLEITNNTDSITYTLTDEMDDTLFTFPLTVKIKVDSSWENIEAVQNGNKLPIKTVDVDGSRYVLVETVPDTGAVTVQPGQGGVAPDNISIMDGVSVTRDGGAIAITSTTDMDVTVYAAVLTTDEEGYEQLKQVKTYDASLKADTEQTVEVELPVAEVAGEKAVLMVWEAGTLKPITKQIEL</sequence>
<dbReference type="SMART" id="SM00635">
    <property type="entry name" value="BID_2"/>
    <property type="match status" value="1"/>
</dbReference>
<feature type="chain" id="PRO_5038983700" evidence="5">
    <location>
        <begin position="24"/>
        <end position="2196"/>
    </location>
</feature>
<dbReference type="InterPro" id="IPR003343">
    <property type="entry name" value="Big_2"/>
</dbReference>
<dbReference type="SUPFAM" id="SSF74650">
    <property type="entry name" value="Galactose mutarotase-like"/>
    <property type="match status" value="1"/>
</dbReference>
<feature type="active site" evidence="4">
    <location>
        <position position="327"/>
    </location>
</feature>
<dbReference type="Pfam" id="PF13205">
    <property type="entry name" value="Big_5"/>
    <property type="match status" value="2"/>
</dbReference>
<evidence type="ECO:0000256" key="2">
    <source>
        <dbReference type="ARBA" id="ARBA00022729"/>
    </source>
</evidence>
<dbReference type="PANTHER" id="PTHR38481">
    <property type="entry name" value="HYALURONATE LYASE"/>
    <property type="match status" value="1"/>
</dbReference>
<comment type="caution">
    <text evidence="7">The sequence shown here is derived from an EMBL/GenBank/DDBJ whole genome shotgun (WGS) entry which is preliminary data.</text>
</comment>
<dbReference type="Gene3D" id="2.60.220.10">
    <property type="entry name" value="Polysaccharide lyase family 8-like, C-terminal"/>
    <property type="match status" value="1"/>
</dbReference>
<evidence type="ECO:0000313" key="8">
    <source>
        <dbReference type="Proteomes" id="UP000886743"/>
    </source>
</evidence>
<dbReference type="CDD" id="cd01083">
    <property type="entry name" value="GAG_Lyase"/>
    <property type="match status" value="1"/>
</dbReference>
<name>A0A9D1NFR7_9FIRM</name>
<dbReference type="InterPro" id="IPR014755">
    <property type="entry name" value="Cu-Rt/internalin_Ig-like"/>
</dbReference>
<dbReference type="EMBL" id="DVOF01000017">
    <property type="protein sequence ID" value="HIV02061.1"/>
    <property type="molecule type" value="Genomic_DNA"/>
</dbReference>
<reference evidence="7" key="2">
    <citation type="journal article" date="2021" name="PeerJ">
        <title>Extensive microbial diversity within the chicken gut microbiome revealed by metagenomics and culture.</title>
        <authorList>
            <person name="Gilroy R."/>
            <person name="Ravi A."/>
            <person name="Getino M."/>
            <person name="Pursley I."/>
            <person name="Horton D.L."/>
            <person name="Alikhan N.F."/>
            <person name="Baker D."/>
            <person name="Gharbi K."/>
            <person name="Hall N."/>
            <person name="Watson M."/>
            <person name="Adriaenssens E.M."/>
            <person name="Foster-Nyarko E."/>
            <person name="Jarju S."/>
            <person name="Secka A."/>
            <person name="Antonio M."/>
            <person name="Oren A."/>
            <person name="Chaudhuri R.R."/>
            <person name="La Ragione R."/>
            <person name="Hildebrand F."/>
            <person name="Pallen M.J."/>
        </authorList>
    </citation>
    <scope>NUCLEOTIDE SEQUENCE</scope>
    <source>
        <strain evidence="7">4920</strain>
    </source>
</reference>
<dbReference type="Gene3D" id="2.60.40.1080">
    <property type="match status" value="1"/>
</dbReference>
<dbReference type="Gene3D" id="1.50.10.100">
    <property type="entry name" value="Chondroitin AC/alginate lyase"/>
    <property type="match status" value="1"/>
</dbReference>
<feature type="signal peptide" evidence="5">
    <location>
        <begin position="1"/>
        <end position="23"/>
    </location>
</feature>
<dbReference type="InterPro" id="IPR038970">
    <property type="entry name" value="Lyase_8"/>
</dbReference>
<feature type="domain" description="NodB homology" evidence="6">
    <location>
        <begin position="1741"/>
        <end position="1854"/>
    </location>
</feature>
<accession>A0A9D1NFR7</accession>
<dbReference type="SUPFAM" id="SSF49863">
    <property type="entry name" value="Hyaluronate lyase-like, C-terminal domain"/>
    <property type="match status" value="1"/>
</dbReference>
<dbReference type="GO" id="GO:0016810">
    <property type="term" value="F:hydrolase activity, acting on carbon-nitrogen (but not peptide) bonds"/>
    <property type="evidence" value="ECO:0007669"/>
    <property type="project" value="InterPro"/>
</dbReference>
<evidence type="ECO:0000256" key="4">
    <source>
        <dbReference type="PIRSR" id="PIRSR638970-1"/>
    </source>
</evidence>
<dbReference type="Pfam" id="PF01522">
    <property type="entry name" value="Polysacc_deac_1"/>
    <property type="match status" value="1"/>
</dbReference>
<comment type="similarity">
    <text evidence="1">Belongs to the polysaccharide lyase 8 family.</text>
</comment>
<dbReference type="Gene3D" id="3.20.20.370">
    <property type="entry name" value="Glycoside hydrolase/deacetylase"/>
    <property type="match status" value="1"/>
</dbReference>
<feature type="active site" evidence="4">
    <location>
        <position position="266"/>
    </location>
</feature>
<proteinExistence type="inferred from homology"/>
<feature type="active site" evidence="4">
    <location>
        <position position="275"/>
    </location>
</feature>
<dbReference type="InterPro" id="IPR003159">
    <property type="entry name" value="Lyase_8_central_dom"/>
</dbReference>
<dbReference type="SUPFAM" id="SSF49373">
    <property type="entry name" value="Invasin/intimin cell-adhesion fragments"/>
    <property type="match status" value="1"/>
</dbReference>
<evidence type="ECO:0000256" key="1">
    <source>
        <dbReference type="ARBA" id="ARBA00006699"/>
    </source>
</evidence>
<dbReference type="InterPro" id="IPR012970">
    <property type="entry name" value="Lyase_8_alpha_N"/>
</dbReference>
<evidence type="ECO:0000313" key="7">
    <source>
        <dbReference type="EMBL" id="HIV02061.1"/>
    </source>
</evidence>
<gene>
    <name evidence="7" type="ORF">IAC74_00695</name>
</gene>
<evidence type="ECO:0000256" key="3">
    <source>
        <dbReference type="ARBA" id="ARBA00023239"/>
    </source>
</evidence>
<dbReference type="GO" id="GO:0016837">
    <property type="term" value="F:carbon-oxygen lyase activity, acting on polysaccharides"/>
    <property type="evidence" value="ECO:0007669"/>
    <property type="project" value="UniProtKB-ARBA"/>
</dbReference>
<dbReference type="InterPro" id="IPR008929">
    <property type="entry name" value="Chondroitin_lyas"/>
</dbReference>
<dbReference type="Pfam" id="PF02884">
    <property type="entry name" value="Lyase_8_C"/>
    <property type="match status" value="1"/>
</dbReference>
<reference evidence="7" key="1">
    <citation type="submission" date="2020-10" db="EMBL/GenBank/DDBJ databases">
        <authorList>
            <person name="Gilroy R."/>
        </authorList>
    </citation>
    <scope>NUCLEOTIDE SEQUENCE</scope>
    <source>
        <strain evidence="7">4920</strain>
    </source>
</reference>
<dbReference type="InterPro" id="IPR014718">
    <property type="entry name" value="GH-type_carb-bd"/>
</dbReference>
<dbReference type="InterPro" id="IPR004103">
    <property type="entry name" value="Lyase_8_C"/>
</dbReference>
<dbReference type="SUPFAM" id="SSF48230">
    <property type="entry name" value="Chondroitin AC/alginate lyase"/>
    <property type="match status" value="1"/>
</dbReference>
<dbReference type="Gene3D" id="2.60.40.1220">
    <property type="match status" value="2"/>
</dbReference>
<dbReference type="InterPro" id="IPR002509">
    <property type="entry name" value="NODB_dom"/>
</dbReference>
<dbReference type="Pfam" id="PF02368">
    <property type="entry name" value="Big_2"/>
    <property type="match status" value="1"/>
</dbReference>
<evidence type="ECO:0000256" key="5">
    <source>
        <dbReference type="SAM" id="SignalP"/>
    </source>
</evidence>
<dbReference type="GO" id="GO:0030246">
    <property type="term" value="F:carbohydrate binding"/>
    <property type="evidence" value="ECO:0007669"/>
    <property type="project" value="InterPro"/>
</dbReference>